<dbReference type="PANTHER" id="PTHR12151">
    <property type="entry name" value="ELECTRON TRANSPORT PROTIN SCO1/SENC FAMILY MEMBER"/>
    <property type="match status" value="1"/>
</dbReference>
<dbReference type="AlphaFoldDB" id="A0AAF0TNB6"/>
<feature type="transmembrane region" description="Helical" evidence="2">
    <location>
        <begin position="54"/>
        <end position="83"/>
    </location>
</feature>
<reference evidence="3" key="1">
    <citation type="submission" date="2023-08" db="EMBL/GenBank/DDBJ databases">
        <title>A de novo genome assembly of Solanum verrucosum Schlechtendal, a Mexican diploid species geographically isolated from the other diploid A-genome species in potato relatives.</title>
        <authorList>
            <person name="Hosaka K."/>
        </authorList>
    </citation>
    <scope>NUCLEOTIDE SEQUENCE</scope>
    <source>
        <tissue evidence="3">Young leaves</tissue>
    </source>
</reference>
<dbReference type="GO" id="GO:0005739">
    <property type="term" value="C:mitochondrion"/>
    <property type="evidence" value="ECO:0007669"/>
    <property type="project" value="GOC"/>
</dbReference>
<dbReference type="PANTHER" id="PTHR12151:SF1">
    <property type="entry name" value="PROTEIN SCO1 HOMOLOG 2, MITOCHONDRIAL"/>
    <property type="match status" value="1"/>
</dbReference>
<sequence>MECTAIFLITCFMCRFIPPKRFHSASCMRSARKTYDPPLLTGPSTSKSWKPYILVLHLNSIFLLMCFVTVVACALCGCLWLRYLSCLHLISTLQPGAALGGFGGLLLFLRYNDERRAIPKGGALGQGEKFETSAIQGPIIGGPFSLIDTEGRLVTERNLLGNWVLLYFGYTSSPDVGPAEVQKMAKTTDILGSKQDHHKILPVFVTIDPQRDTPLQLQAYLKEFDPRIMGLTGPVAAVRQMAQEYRVYFKKVDEEGGDYLVESSHNMYLVNPNMQVVRCFGVEYSGEELADAIVKELKKAET</sequence>
<keyword evidence="4" id="KW-1185">Reference proteome</keyword>
<dbReference type="FunFam" id="3.40.30.10:FF:000013">
    <property type="entry name" value="Blast:Protein SCO1 homolog, mitochondrial"/>
    <property type="match status" value="1"/>
</dbReference>
<dbReference type="SUPFAM" id="SSF52833">
    <property type="entry name" value="Thioredoxin-like"/>
    <property type="match status" value="1"/>
</dbReference>
<proteinExistence type="inferred from homology"/>
<accession>A0AAF0TNB6</accession>
<dbReference type="CDD" id="cd02968">
    <property type="entry name" value="SCO"/>
    <property type="match status" value="1"/>
</dbReference>
<keyword evidence="2" id="KW-1133">Transmembrane helix</keyword>
<dbReference type="EMBL" id="CP133615">
    <property type="protein sequence ID" value="WMV26136.1"/>
    <property type="molecule type" value="Genomic_DNA"/>
</dbReference>
<evidence type="ECO:0000313" key="4">
    <source>
        <dbReference type="Proteomes" id="UP001234989"/>
    </source>
</evidence>
<name>A0AAF0TNB6_SOLVR</name>
<protein>
    <recommendedName>
        <fullName evidence="5">Electron transport SCO1/SenC family protein</fullName>
    </recommendedName>
</protein>
<keyword evidence="2" id="KW-0472">Membrane</keyword>
<dbReference type="Pfam" id="PF02630">
    <property type="entry name" value="SCO1-SenC"/>
    <property type="match status" value="1"/>
</dbReference>
<evidence type="ECO:0008006" key="5">
    <source>
        <dbReference type="Google" id="ProtNLM"/>
    </source>
</evidence>
<evidence type="ECO:0000313" key="3">
    <source>
        <dbReference type="EMBL" id="WMV26136.1"/>
    </source>
</evidence>
<dbReference type="InterPro" id="IPR036249">
    <property type="entry name" value="Thioredoxin-like_sf"/>
</dbReference>
<evidence type="ECO:0000256" key="2">
    <source>
        <dbReference type="SAM" id="Phobius"/>
    </source>
</evidence>
<comment type="similarity">
    <text evidence="1">Belongs to the SCO1/2 family.</text>
</comment>
<keyword evidence="2" id="KW-0812">Transmembrane</keyword>
<organism evidence="3 4">
    <name type="scientific">Solanum verrucosum</name>
    <dbReference type="NCBI Taxonomy" id="315347"/>
    <lineage>
        <taxon>Eukaryota</taxon>
        <taxon>Viridiplantae</taxon>
        <taxon>Streptophyta</taxon>
        <taxon>Embryophyta</taxon>
        <taxon>Tracheophyta</taxon>
        <taxon>Spermatophyta</taxon>
        <taxon>Magnoliopsida</taxon>
        <taxon>eudicotyledons</taxon>
        <taxon>Gunneridae</taxon>
        <taxon>Pentapetalae</taxon>
        <taxon>asterids</taxon>
        <taxon>lamiids</taxon>
        <taxon>Solanales</taxon>
        <taxon>Solanaceae</taxon>
        <taxon>Solanoideae</taxon>
        <taxon>Solaneae</taxon>
        <taxon>Solanum</taxon>
    </lineage>
</organism>
<gene>
    <name evidence="3" type="ORF">MTR67_019521</name>
</gene>
<dbReference type="InterPro" id="IPR003782">
    <property type="entry name" value="SCO1/SenC"/>
</dbReference>
<dbReference type="GO" id="GO:0033617">
    <property type="term" value="P:mitochondrial respiratory chain complex IV assembly"/>
    <property type="evidence" value="ECO:0007669"/>
    <property type="project" value="TreeGrafter"/>
</dbReference>
<dbReference type="Proteomes" id="UP001234989">
    <property type="component" value="Chromosome 4"/>
</dbReference>
<dbReference type="Gene3D" id="3.40.30.10">
    <property type="entry name" value="Glutaredoxin"/>
    <property type="match status" value="1"/>
</dbReference>
<evidence type="ECO:0000256" key="1">
    <source>
        <dbReference type="ARBA" id="ARBA00010996"/>
    </source>
</evidence>
<feature type="transmembrane region" description="Helical" evidence="2">
    <location>
        <begin position="89"/>
        <end position="109"/>
    </location>
</feature>